<gene>
    <name evidence="7" type="primary">ispDF</name>
    <name evidence="9" type="ORF">KOF26_16135</name>
</gene>
<dbReference type="PANTHER" id="PTHR43181">
    <property type="entry name" value="2-C-METHYL-D-ERYTHRITOL 2,4-CYCLODIPHOSPHATE SYNTHASE, CHLOROPLASTIC"/>
    <property type="match status" value="1"/>
</dbReference>
<feature type="binding site" evidence="7">
    <location>
        <begin position="260"/>
        <end position="261"/>
    </location>
    <ligand>
        <name>4-CDP-2-C-methyl-D-erythritol 2-phosphate</name>
        <dbReference type="ChEBI" id="CHEBI:57919"/>
    </ligand>
</feature>
<keyword evidence="10" id="KW-1185">Reference proteome</keyword>
<feature type="domain" description="2-C-methyl-D-erythritol 2,4-cyclodiphosphate synthase" evidence="8">
    <location>
        <begin position="228"/>
        <end position="380"/>
    </location>
</feature>
<comment type="function">
    <text evidence="7">Bifunctional enzyme that catalyzes the formation of 4-diphosphocytidyl-2-C-methyl-D-erythritol from CTP and 2-C-methyl-D-erythritol 4-phosphate (MEP) (IspD), and catalyzes the conversion of 4-diphosphocytidyl-2-C-methyl-D-erythritol 2-phosphate (CDP-ME2P) to 2-C-methyl-D-erythritol 2,4-cyclodiphosphate (ME-CPP) with a corresponding release of cytidine 5-monophosphate (CMP) (IspF).</text>
</comment>
<dbReference type="NCBIfam" id="TIGR00151">
    <property type="entry name" value="ispF"/>
    <property type="match status" value="1"/>
</dbReference>
<comment type="catalytic activity">
    <reaction evidence="7">
        <text>4-CDP-2-C-methyl-D-erythritol 2-phosphate = 2-C-methyl-D-erythritol 2,4-cyclic diphosphate + CMP</text>
        <dbReference type="Rhea" id="RHEA:23864"/>
        <dbReference type="ChEBI" id="CHEBI:57919"/>
        <dbReference type="ChEBI" id="CHEBI:58483"/>
        <dbReference type="ChEBI" id="CHEBI:60377"/>
        <dbReference type="EC" id="4.6.1.12"/>
    </reaction>
</comment>
<feature type="site" description="Positions MEP for the nucleophilic attack" evidence="7">
    <location>
        <position position="153"/>
    </location>
</feature>
<dbReference type="InterPro" id="IPR001228">
    <property type="entry name" value="IspD"/>
</dbReference>
<keyword evidence="7" id="KW-0511">Multifunctional enzyme</keyword>
<evidence type="ECO:0000256" key="1">
    <source>
        <dbReference type="ARBA" id="ARBA00001282"/>
    </source>
</evidence>
<dbReference type="EC" id="2.7.7.60" evidence="7"/>
<evidence type="ECO:0000313" key="9">
    <source>
        <dbReference type="EMBL" id="MBU3079388.1"/>
    </source>
</evidence>
<dbReference type="Proteomes" id="UP000776276">
    <property type="component" value="Unassembled WGS sequence"/>
</dbReference>
<protein>
    <recommendedName>
        <fullName evidence="7">Bifunctional enzyme IspD/IspF</fullName>
    </recommendedName>
    <domain>
        <recommendedName>
            <fullName evidence="7">2-C-methyl-D-erythritol 4-phosphate cytidylyltransferase</fullName>
            <ecNumber evidence="7">2.7.7.60</ecNumber>
        </recommendedName>
        <alternativeName>
            <fullName evidence="7">4-diphosphocytidyl-2C-methyl-D-erythritol synthase</fullName>
        </alternativeName>
        <alternativeName>
            <fullName evidence="7">MEP cytidylyltransferase</fullName>
            <shortName evidence="7">MCT</shortName>
        </alternativeName>
    </domain>
    <domain>
        <recommendedName>
            <fullName evidence="7">2-C-methyl-D-erythritol 2,4-cyclodiphosphate synthase</fullName>
            <shortName evidence="7">MECDP-synthase</shortName>
            <shortName evidence="7">MECPP-synthase</shortName>
            <shortName evidence="7">MECPS</shortName>
            <ecNumber evidence="7">4.6.1.12</ecNumber>
        </recommendedName>
    </domain>
</protein>
<keyword evidence="3 7" id="KW-0808">Transferase</keyword>
<evidence type="ECO:0000256" key="4">
    <source>
        <dbReference type="ARBA" id="ARBA00022695"/>
    </source>
</evidence>
<feature type="binding site" evidence="7">
    <location>
        <position position="368"/>
    </location>
    <ligand>
        <name>4-CDP-2-C-methyl-D-erythritol 2-phosphate</name>
        <dbReference type="ChEBI" id="CHEBI:57919"/>
    </ligand>
</feature>
<dbReference type="GO" id="GO:0008685">
    <property type="term" value="F:2-C-methyl-D-erythritol 2,4-cyclodiphosphate synthase activity"/>
    <property type="evidence" value="ECO:0007669"/>
    <property type="project" value="UniProtKB-EC"/>
</dbReference>
<dbReference type="Pfam" id="PF01128">
    <property type="entry name" value="IspD"/>
    <property type="match status" value="1"/>
</dbReference>
<name>A0ABS6BM48_9SPHN</name>
<dbReference type="GO" id="GO:0050518">
    <property type="term" value="F:2-C-methyl-D-erythritol 4-phosphate cytidylyltransferase activity"/>
    <property type="evidence" value="ECO:0007669"/>
    <property type="project" value="UniProtKB-EC"/>
</dbReference>
<evidence type="ECO:0000256" key="5">
    <source>
        <dbReference type="ARBA" id="ARBA00022723"/>
    </source>
</evidence>
<comment type="similarity">
    <text evidence="7">In the C-terminal section; belongs to the IspF family.</text>
</comment>
<feature type="site" description="Transition state stabilizer" evidence="7">
    <location>
        <position position="260"/>
    </location>
</feature>
<feature type="site" description="Transition state stabilizer" evidence="7">
    <location>
        <position position="19"/>
    </location>
</feature>
<feature type="region of interest" description="2-C-methyl-D-erythritol 4-phosphate cytidylyltransferase" evidence="7">
    <location>
        <begin position="1"/>
        <end position="227"/>
    </location>
</feature>
<sequence>MQQGKRIVALVVAAGQGVRAGGGVPKQYAPIGGKAMIAHAVDALIAHPAIDAVQVVIAAGQDKMFAEAIGDRALPAPIIGGALRQDSVRRGLAAIDADIVLIHDAARPFVPAAVIDRLLAALDAAPGAIPTLPVVDTLARGSADRLLGAPVSREGLHRVQTPQAFHARAIRDAHQRWPGGEATDDAQVARTAGYEVALVTGDAALDKLTHAADLSEARRRMTLIPDVRTGSGYDVHAFVAGDHIWLCGLKIPHVAGLAGHSDADVALHAITDALLGAIGDGDIGMHFPPSDPQWKGAPSHRFVSHARDLVLAKGGRITHIDVTIICEAPKVGPHRAAMRGEVARLLGIAEDRVSVKATTTEGLGFAGRREGIAAQATATIVLENSLV</sequence>
<dbReference type="CDD" id="cd00554">
    <property type="entry name" value="MECDP_synthase"/>
    <property type="match status" value="1"/>
</dbReference>
<comment type="caution">
    <text evidence="9">The sequence shown here is derived from an EMBL/GenBank/DDBJ whole genome shotgun (WGS) entry which is preliminary data.</text>
</comment>
<feature type="site" description="Transition state stabilizer" evidence="7">
    <location>
        <position position="26"/>
    </location>
</feature>
<feature type="region of interest" description="2-C-methyl-D-erythritol 2,4-cyclodiphosphate synthase" evidence="7">
    <location>
        <begin position="228"/>
        <end position="387"/>
    </location>
</feature>
<feature type="binding site" evidence="7">
    <location>
        <position position="365"/>
    </location>
    <ligand>
        <name>4-CDP-2-C-methyl-D-erythritol 2-phosphate</name>
        <dbReference type="ChEBI" id="CHEBI:57919"/>
    </ligand>
</feature>
<dbReference type="NCBIfam" id="TIGR00453">
    <property type="entry name" value="ispD"/>
    <property type="match status" value="1"/>
</dbReference>
<comment type="caution">
    <text evidence="7">Lacks conserved residue(s) required for the propagation of feature annotation.</text>
</comment>
<dbReference type="HAMAP" id="MF_01520">
    <property type="entry name" value="IspDF"/>
    <property type="match status" value="1"/>
</dbReference>
<dbReference type="RefSeq" id="WP_216327519.1">
    <property type="nucleotide sequence ID" value="NZ_JAHKRT010000010.1"/>
</dbReference>
<comment type="catalytic activity">
    <reaction evidence="1 7">
        <text>2-C-methyl-D-erythritol 4-phosphate + CTP + H(+) = 4-CDP-2-C-methyl-D-erythritol + diphosphate</text>
        <dbReference type="Rhea" id="RHEA:13429"/>
        <dbReference type="ChEBI" id="CHEBI:15378"/>
        <dbReference type="ChEBI" id="CHEBI:33019"/>
        <dbReference type="ChEBI" id="CHEBI:37563"/>
        <dbReference type="ChEBI" id="CHEBI:57823"/>
        <dbReference type="ChEBI" id="CHEBI:58262"/>
        <dbReference type="EC" id="2.7.7.60"/>
    </reaction>
</comment>
<dbReference type="InterPro" id="IPR018294">
    <property type="entry name" value="ISPD_synthase_CS"/>
</dbReference>
<feature type="site" description="Positions MEP for the nucleophilic attack" evidence="7">
    <location>
        <position position="207"/>
    </location>
</feature>
<dbReference type="EMBL" id="JAHKRT010000010">
    <property type="protein sequence ID" value="MBU3079388.1"/>
    <property type="molecule type" value="Genomic_DNA"/>
</dbReference>
<dbReference type="Pfam" id="PF02542">
    <property type="entry name" value="YgbB"/>
    <property type="match status" value="1"/>
</dbReference>
<feature type="site" description="Transition state stabilizer" evidence="7">
    <location>
        <position position="359"/>
    </location>
</feature>
<evidence type="ECO:0000256" key="2">
    <source>
        <dbReference type="ARBA" id="ARBA00008480"/>
    </source>
</evidence>
<feature type="binding site" evidence="7">
    <location>
        <begin position="234"/>
        <end position="236"/>
    </location>
    <ligand>
        <name>4-CDP-2-C-methyl-D-erythritol 2-phosphate</name>
        <dbReference type="ChEBI" id="CHEBI:57919"/>
    </ligand>
</feature>
<feature type="binding site" evidence="7">
    <location>
        <position position="236"/>
    </location>
    <ligand>
        <name>a divalent metal cation</name>
        <dbReference type="ChEBI" id="CHEBI:60240"/>
    </ligand>
</feature>
<dbReference type="EC" id="4.6.1.12" evidence="7"/>
<evidence type="ECO:0000256" key="7">
    <source>
        <dbReference type="HAMAP-Rule" id="MF_01520"/>
    </source>
</evidence>
<dbReference type="PROSITE" id="PS01295">
    <property type="entry name" value="ISPD"/>
    <property type="match status" value="1"/>
</dbReference>
<reference evidence="9 10" key="1">
    <citation type="submission" date="2021-06" db="EMBL/GenBank/DDBJ databases">
        <title>Sphingomonas sp. XMGL2, whole genome shotgun sequencing project.</title>
        <authorList>
            <person name="Zhao G."/>
            <person name="Shen L."/>
        </authorList>
    </citation>
    <scope>NUCLEOTIDE SEQUENCE [LARGE SCALE GENOMIC DNA]</scope>
    <source>
        <strain evidence="9 10">XMGL2</strain>
    </source>
</reference>
<accession>A0ABS6BM48</accession>
<dbReference type="InterPro" id="IPR003526">
    <property type="entry name" value="MECDP_synthase"/>
</dbReference>
<dbReference type="CDD" id="cd02516">
    <property type="entry name" value="CDP-ME_synthetase"/>
    <property type="match status" value="1"/>
</dbReference>
<feature type="binding site" evidence="7">
    <location>
        <position position="234"/>
    </location>
    <ligand>
        <name>a divalent metal cation</name>
        <dbReference type="ChEBI" id="CHEBI:60240"/>
    </ligand>
</feature>
<dbReference type="PROSITE" id="PS01350">
    <property type="entry name" value="ISPF"/>
    <property type="match status" value="1"/>
</dbReference>
<proteinExistence type="inferred from homology"/>
<dbReference type="PANTHER" id="PTHR43181:SF1">
    <property type="entry name" value="2-C-METHYL-D-ERYTHRITOL 2,4-CYCLODIPHOSPHATE SYNTHASE, CHLOROPLASTIC"/>
    <property type="match status" value="1"/>
</dbReference>
<comment type="pathway">
    <text evidence="7">Isoprenoid biosynthesis; isopentenyl diphosphate biosynthesis via DXP pathway; isopentenyl diphosphate from 1-deoxy-D-xylulose 5-phosphate: step 2/6.</text>
</comment>
<organism evidence="9 10">
    <name type="scientific">Sphingomonas quercus</name>
    <dbReference type="NCBI Taxonomy" id="2842451"/>
    <lineage>
        <taxon>Bacteria</taxon>
        <taxon>Pseudomonadati</taxon>
        <taxon>Pseudomonadota</taxon>
        <taxon>Alphaproteobacteria</taxon>
        <taxon>Sphingomonadales</taxon>
        <taxon>Sphingomonadaceae</taxon>
        <taxon>Sphingomonas</taxon>
    </lineage>
</organism>
<keyword evidence="5 7" id="KW-0479">Metal-binding</keyword>
<feature type="binding site" evidence="7">
    <location>
        <begin position="358"/>
        <end position="361"/>
    </location>
    <ligand>
        <name>4-CDP-2-C-methyl-D-erythritol 2-phosphate</name>
        <dbReference type="ChEBI" id="CHEBI:57919"/>
    </ligand>
</feature>
<comment type="similarity">
    <text evidence="7">In the N-terminal section; belongs to the IspD/TarI cytidylyltransferase family. IspD subfamily.</text>
</comment>
<evidence type="ECO:0000256" key="6">
    <source>
        <dbReference type="ARBA" id="ARBA00023229"/>
    </source>
</evidence>
<dbReference type="InterPro" id="IPR034683">
    <property type="entry name" value="IspD/TarI"/>
</dbReference>
<dbReference type="NCBIfam" id="NF006899">
    <property type="entry name" value="PRK09382.1"/>
    <property type="match status" value="1"/>
</dbReference>
<comment type="pathway">
    <text evidence="7">Isoprenoid biosynthesis; isopentenyl diphosphate biosynthesis via DXP pathway; isopentenyl diphosphate from 1-deoxy-D-xylulose 5-phosphate: step 4/6.</text>
</comment>
<keyword evidence="6 7" id="KW-0414">Isoprene biosynthesis</keyword>
<dbReference type="InterPro" id="IPR026596">
    <property type="entry name" value="IspD/F"/>
</dbReference>
<comment type="cofactor">
    <cofactor evidence="7">
        <name>a divalent metal cation</name>
        <dbReference type="ChEBI" id="CHEBI:60240"/>
    </cofactor>
</comment>
<dbReference type="InterPro" id="IPR020555">
    <property type="entry name" value="MECDP_synthase_CS"/>
</dbReference>
<dbReference type="HAMAP" id="MF_00108">
    <property type="entry name" value="IspD"/>
    <property type="match status" value="1"/>
</dbReference>
<evidence type="ECO:0000259" key="8">
    <source>
        <dbReference type="Pfam" id="PF02542"/>
    </source>
</evidence>
<evidence type="ECO:0000256" key="3">
    <source>
        <dbReference type="ARBA" id="ARBA00022679"/>
    </source>
</evidence>
<keyword evidence="7 9" id="KW-0456">Lyase</keyword>
<feature type="binding site" evidence="7">
    <location>
        <position position="268"/>
    </location>
    <ligand>
        <name>a divalent metal cation</name>
        <dbReference type="ChEBI" id="CHEBI:60240"/>
    </ligand>
</feature>
<dbReference type="HAMAP" id="MF_00107">
    <property type="entry name" value="IspF"/>
    <property type="match status" value="1"/>
</dbReference>
<feature type="binding site" evidence="7">
    <location>
        <begin position="282"/>
        <end position="284"/>
    </location>
    <ligand>
        <name>4-CDP-2-C-methyl-D-erythritol 2-phosphate</name>
        <dbReference type="ChEBI" id="CHEBI:57919"/>
    </ligand>
</feature>
<evidence type="ECO:0000313" key="10">
    <source>
        <dbReference type="Proteomes" id="UP000776276"/>
    </source>
</evidence>
<keyword evidence="4 7" id="KW-0548">Nucleotidyltransferase</keyword>
<comment type="similarity">
    <text evidence="2">Belongs to the IspF family.</text>
</comment>